<keyword evidence="15" id="KW-0175">Coiled coil</keyword>
<evidence type="ECO:0000256" key="11">
    <source>
        <dbReference type="ARBA" id="ARBA00025614"/>
    </source>
</evidence>
<comment type="subcellular location">
    <subcellularLocation>
        <location evidence="13">Cell membrane</location>
        <topology evidence="13">Single-pass membrane protein</topology>
    </subcellularLocation>
    <subcellularLocation>
        <location evidence="12">Endomembrane system</location>
        <topology evidence="12">Single-pass membrane protein</topology>
    </subcellularLocation>
</comment>
<evidence type="ECO:0000256" key="6">
    <source>
        <dbReference type="ARBA" id="ARBA00022989"/>
    </source>
</evidence>
<dbReference type="CDD" id="cd06503">
    <property type="entry name" value="ATP-synt_Fo_b"/>
    <property type="match status" value="1"/>
</dbReference>
<keyword evidence="7 13" id="KW-0406">Ion transport</keyword>
<keyword evidence="8 13" id="KW-0472">Membrane</keyword>
<dbReference type="HAMAP" id="MF_01398">
    <property type="entry name" value="ATP_synth_b_bprime"/>
    <property type="match status" value="1"/>
</dbReference>
<evidence type="ECO:0000313" key="17">
    <source>
        <dbReference type="Proteomes" id="UP000237351"/>
    </source>
</evidence>
<comment type="subunit">
    <text evidence="13">F-type ATPases have 2 components, F(1) - the catalytic core - and F(0) - the membrane proton channel. F(1) has five subunits: alpha(3), beta(3), gamma(1), delta(1), epsilon(1). F(0) has three main subunits: a(1), b(2) and c(10-14). The alpha and beta chains form an alternating ring which encloses part of the gamma chain. F(1) is attached to F(0) by a central stalk formed by the gamma and epsilon chains, while a peripheral stalk is formed by the delta and b chains.</text>
</comment>
<feature type="coiled-coil region" evidence="15">
    <location>
        <begin position="29"/>
        <end position="88"/>
    </location>
</feature>
<evidence type="ECO:0000256" key="7">
    <source>
        <dbReference type="ARBA" id="ARBA00023065"/>
    </source>
</evidence>
<dbReference type="KEGG" id="naf:GQ61_02330"/>
<dbReference type="InterPro" id="IPR002146">
    <property type="entry name" value="ATP_synth_b/b'su_bac/chlpt"/>
</dbReference>
<dbReference type="AlphaFoldDB" id="A0A1W6N398"/>
<evidence type="ECO:0000313" key="16">
    <source>
        <dbReference type="EMBL" id="ARN84354.1"/>
    </source>
</evidence>
<evidence type="ECO:0000256" key="1">
    <source>
        <dbReference type="ARBA" id="ARBA00005513"/>
    </source>
</evidence>
<gene>
    <name evidence="13" type="primary">atpF</name>
    <name evidence="16" type="ORF">GQ61_02330</name>
</gene>
<sequence>MIHDPSFWFLISFVIFFAVIGKKAWVSVKNALDQKAKHIEKDLHDAKQALEAAEALLREQEILNEQTSEKAKEILRHAQLEATRLKKQALADFDEFVKSQEHLLEERIRRAETQALHDLRATIIEASFEAATIALKKNLTPAASEKLSDELLASLSSSKEFSKFLKNDV</sequence>
<dbReference type="PANTHER" id="PTHR33445:SF1">
    <property type="entry name" value="ATP SYNTHASE SUBUNIT B"/>
    <property type="match status" value="1"/>
</dbReference>
<dbReference type="STRING" id="1414854.GQ61_02330"/>
<evidence type="ECO:0000256" key="10">
    <source>
        <dbReference type="ARBA" id="ARBA00025198"/>
    </source>
</evidence>
<comment type="function">
    <text evidence="10 13">F(1)F(0) ATP synthase produces ATP from ADP in the presence of a proton or sodium gradient. F-type ATPases consist of two structural domains, F(1) containing the extramembraneous catalytic core and F(0) containing the membrane proton channel, linked together by a central stalk and a peripheral stalk. During catalysis, ATP synthesis in the catalytic domain of F(1) is coupled via a rotary mechanism of the central stalk subunits to proton translocation.</text>
</comment>
<keyword evidence="3 13" id="KW-0138">CF(0)</keyword>
<reference evidence="16 17" key="1">
    <citation type="submission" date="2014-06" db="EMBL/GenBank/DDBJ databases">
        <title>The genome of the endonuclear symbiont Nucleicultrix amoebiphila.</title>
        <authorList>
            <person name="Schulz F."/>
            <person name="Horn M."/>
        </authorList>
    </citation>
    <scope>NUCLEOTIDE SEQUENCE [LARGE SCALE GENOMIC DNA]</scope>
    <source>
        <strain evidence="16 17">FS5</strain>
    </source>
</reference>
<dbReference type="PANTHER" id="PTHR33445">
    <property type="entry name" value="ATP SYNTHASE SUBUNIT B', CHLOROPLASTIC"/>
    <property type="match status" value="1"/>
</dbReference>
<organism evidence="16 17">
    <name type="scientific">Candidatus Nucleicultrix amoebiphila FS5</name>
    <dbReference type="NCBI Taxonomy" id="1414854"/>
    <lineage>
        <taxon>Bacteria</taxon>
        <taxon>Pseudomonadati</taxon>
        <taxon>Pseudomonadota</taxon>
        <taxon>Alphaproteobacteria</taxon>
        <taxon>Holosporales</taxon>
        <taxon>Candidatus Nucleicultricaceae</taxon>
        <taxon>Candidatus Nucleicultrix</taxon>
    </lineage>
</organism>
<dbReference type="Pfam" id="PF00430">
    <property type="entry name" value="ATP-synt_B"/>
    <property type="match status" value="1"/>
</dbReference>
<dbReference type="GO" id="GO:0046933">
    <property type="term" value="F:proton-transporting ATP synthase activity, rotational mechanism"/>
    <property type="evidence" value="ECO:0007669"/>
    <property type="project" value="UniProtKB-UniRule"/>
</dbReference>
<evidence type="ECO:0000256" key="3">
    <source>
        <dbReference type="ARBA" id="ARBA00022547"/>
    </source>
</evidence>
<dbReference type="GO" id="GO:0005886">
    <property type="term" value="C:plasma membrane"/>
    <property type="evidence" value="ECO:0007669"/>
    <property type="project" value="UniProtKB-SubCell"/>
</dbReference>
<keyword evidence="13" id="KW-1003">Cell membrane</keyword>
<dbReference type="GO" id="GO:0045259">
    <property type="term" value="C:proton-transporting ATP synthase complex"/>
    <property type="evidence" value="ECO:0007669"/>
    <property type="project" value="UniProtKB-KW"/>
</dbReference>
<evidence type="ECO:0000256" key="2">
    <source>
        <dbReference type="ARBA" id="ARBA00022448"/>
    </source>
</evidence>
<evidence type="ECO:0000256" key="9">
    <source>
        <dbReference type="ARBA" id="ARBA00023310"/>
    </source>
</evidence>
<comment type="similarity">
    <text evidence="1 13 14">Belongs to the ATPase B chain family.</text>
</comment>
<proteinExistence type="inferred from homology"/>
<dbReference type="OrthoDB" id="7283197at2"/>
<dbReference type="GO" id="GO:0046961">
    <property type="term" value="F:proton-transporting ATPase activity, rotational mechanism"/>
    <property type="evidence" value="ECO:0007669"/>
    <property type="project" value="TreeGrafter"/>
</dbReference>
<keyword evidence="5 13" id="KW-0375">Hydrogen ion transport</keyword>
<keyword evidence="17" id="KW-1185">Reference proteome</keyword>
<evidence type="ECO:0000256" key="15">
    <source>
        <dbReference type="SAM" id="Coils"/>
    </source>
</evidence>
<keyword evidence="6 13" id="KW-1133">Transmembrane helix</keyword>
<feature type="transmembrane region" description="Helical" evidence="13">
    <location>
        <begin position="6"/>
        <end position="25"/>
    </location>
</feature>
<protein>
    <recommendedName>
        <fullName evidence="13">ATP synthase subunit b</fullName>
    </recommendedName>
    <alternativeName>
        <fullName evidence="13">ATP synthase F(0) sector subunit b</fullName>
    </alternativeName>
    <alternativeName>
        <fullName evidence="13">ATPase subunit I</fullName>
    </alternativeName>
    <alternativeName>
        <fullName evidence="13">F-type ATPase subunit b</fullName>
        <shortName evidence="13">F-ATPase subunit b</shortName>
    </alternativeName>
</protein>
<dbReference type="Proteomes" id="UP000237351">
    <property type="component" value="Chromosome"/>
</dbReference>
<keyword evidence="2 13" id="KW-0813">Transport</keyword>
<evidence type="ECO:0000256" key="8">
    <source>
        <dbReference type="ARBA" id="ARBA00023136"/>
    </source>
</evidence>
<evidence type="ECO:0000256" key="5">
    <source>
        <dbReference type="ARBA" id="ARBA00022781"/>
    </source>
</evidence>
<evidence type="ECO:0000256" key="13">
    <source>
        <dbReference type="HAMAP-Rule" id="MF_01398"/>
    </source>
</evidence>
<dbReference type="GO" id="GO:0012505">
    <property type="term" value="C:endomembrane system"/>
    <property type="evidence" value="ECO:0007669"/>
    <property type="project" value="UniProtKB-SubCell"/>
</dbReference>
<evidence type="ECO:0000256" key="14">
    <source>
        <dbReference type="RuleBase" id="RU003848"/>
    </source>
</evidence>
<dbReference type="EMBL" id="CP008743">
    <property type="protein sequence ID" value="ARN84354.1"/>
    <property type="molecule type" value="Genomic_DNA"/>
</dbReference>
<keyword evidence="4 13" id="KW-0812">Transmembrane</keyword>
<evidence type="ECO:0000256" key="4">
    <source>
        <dbReference type="ARBA" id="ARBA00022692"/>
    </source>
</evidence>
<accession>A0A1W6N398</accession>
<name>A0A1W6N398_9PROT</name>
<dbReference type="RefSeq" id="WP_085783739.1">
    <property type="nucleotide sequence ID" value="NZ_CP008743.1"/>
</dbReference>
<keyword evidence="9 13" id="KW-0066">ATP synthesis</keyword>
<evidence type="ECO:0000256" key="12">
    <source>
        <dbReference type="ARBA" id="ARBA00037847"/>
    </source>
</evidence>
<comment type="function">
    <text evidence="11">Component of the F(0) channel, it forms part of the peripheral stalk, linking F(1) to F(0). The b'-subunit is a diverged and duplicated form of b found in plants and photosynthetic bacteria.</text>
</comment>
<dbReference type="InterPro" id="IPR050059">
    <property type="entry name" value="ATP_synthase_B_chain"/>
</dbReference>